<dbReference type="AlphaFoldDB" id="A0A0E9QZD7"/>
<accession>A0A0E9QZD7</accession>
<sequence length="58" mass="6674">MYHRDSRRKLATRLLLHKQTGQRDNLLQIRNVISVVVVIFGSIKLDRCSQLASNLANI</sequence>
<organism evidence="1">
    <name type="scientific">Anguilla anguilla</name>
    <name type="common">European freshwater eel</name>
    <name type="synonym">Muraena anguilla</name>
    <dbReference type="NCBI Taxonomy" id="7936"/>
    <lineage>
        <taxon>Eukaryota</taxon>
        <taxon>Metazoa</taxon>
        <taxon>Chordata</taxon>
        <taxon>Craniata</taxon>
        <taxon>Vertebrata</taxon>
        <taxon>Euteleostomi</taxon>
        <taxon>Actinopterygii</taxon>
        <taxon>Neopterygii</taxon>
        <taxon>Teleostei</taxon>
        <taxon>Anguilliformes</taxon>
        <taxon>Anguillidae</taxon>
        <taxon>Anguilla</taxon>
    </lineage>
</organism>
<dbReference type="EMBL" id="GBXM01086301">
    <property type="protein sequence ID" value="JAH22276.1"/>
    <property type="molecule type" value="Transcribed_RNA"/>
</dbReference>
<name>A0A0E9QZD7_ANGAN</name>
<proteinExistence type="predicted"/>
<reference evidence="1" key="1">
    <citation type="submission" date="2014-11" db="EMBL/GenBank/DDBJ databases">
        <authorList>
            <person name="Amaro Gonzalez C."/>
        </authorList>
    </citation>
    <scope>NUCLEOTIDE SEQUENCE</scope>
</reference>
<protein>
    <submittedName>
        <fullName evidence="1">Uncharacterized protein</fullName>
    </submittedName>
</protein>
<evidence type="ECO:0000313" key="1">
    <source>
        <dbReference type="EMBL" id="JAH22276.1"/>
    </source>
</evidence>
<reference evidence="1" key="2">
    <citation type="journal article" date="2015" name="Fish Shellfish Immunol.">
        <title>Early steps in the European eel (Anguilla anguilla)-Vibrio vulnificus interaction in the gills: Role of the RtxA13 toxin.</title>
        <authorList>
            <person name="Callol A."/>
            <person name="Pajuelo D."/>
            <person name="Ebbesson L."/>
            <person name="Teles M."/>
            <person name="MacKenzie S."/>
            <person name="Amaro C."/>
        </authorList>
    </citation>
    <scope>NUCLEOTIDE SEQUENCE</scope>
</reference>